<evidence type="ECO:0000256" key="2">
    <source>
        <dbReference type="ARBA" id="ARBA00023295"/>
    </source>
</evidence>
<dbReference type="InterPro" id="IPR045857">
    <property type="entry name" value="O16G_dom_2"/>
</dbReference>
<dbReference type="Proteomes" id="UP000185499">
    <property type="component" value="Chromosome"/>
</dbReference>
<feature type="domain" description="Glycosyl hydrolase family 13 catalytic" evidence="3">
    <location>
        <begin position="141"/>
        <end position="508"/>
    </location>
</feature>
<evidence type="ECO:0000313" key="4">
    <source>
        <dbReference type="EMBL" id="APT18553.1"/>
    </source>
</evidence>
<keyword evidence="5" id="KW-1185">Reference proteome</keyword>
<dbReference type="PANTHER" id="PTHR10357">
    <property type="entry name" value="ALPHA-AMYLASE FAMILY MEMBER"/>
    <property type="match status" value="1"/>
</dbReference>
<dbReference type="KEGG" id="lah:LA20533_04415"/>
<evidence type="ECO:0000259" key="3">
    <source>
        <dbReference type="SMART" id="SM00642"/>
    </source>
</evidence>
<dbReference type="CDD" id="cd11338">
    <property type="entry name" value="AmyAc_CMD"/>
    <property type="match status" value="1"/>
</dbReference>
<dbReference type="InterPro" id="IPR017853">
    <property type="entry name" value="GH"/>
</dbReference>
<dbReference type="EMBL" id="CP018888">
    <property type="protein sequence ID" value="APT18553.1"/>
    <property type="molecule type" value="Genomic_DNA"/>
</dbReference>
<dbReference type="PANTHER" id="PTHR10357:SF210">
    <property type="entry name" value="MALTODEXTRIN GLUCOSIDASE"/>
    <property type="match status" value="1"/>
</dbReference>
<dbReference type="SUPFAM" id="SSF51445">
    <property type="entry name" value="(Trans)glycosidases"/>
    <property type="match status" value="1"/>
</dbReference>
<dbReference type="AlphaFoldDB" id="A0A1L6XC57"/>
<keyword evidence="1" id="KW-0378">Hydrolase</keyword>
<dbReference type="InterPro" id="IPR006047">
    <property type="entry name" value="GH13_cat_dom"/>
</dbReference>
<accession>A0A1L6XC57</accession>
<dbReference type="CDD" id="cd02857">
    <property type="entry name" value="E_set_CDase_PDE_N"/>
    <property type="match status" value="1"/>
</dbReference>
<name>A0A1L6XC57_9LACO</name>
<gene>
    <name evidence="4" type="ORF">LA20533_04415</name>
</gene>
<dbReference type="Pfam" id="PF00128">
    <property type="entry name" value="Alpha-amylase"/>
    <property type="match status" value="1"/>
</dbReference>
<protein>
    <submittedName>
        <fullName evidence="4">Alpha-glycosidase</fullName>
    </submittedName>
</protein>
<dbReference type="GO" id="GO:0005975">
    <property type="term" value="P:carbohydrate metabolic process"/>
    <property type="evidence" value="ECO:0007669"/>
    <property type="project" value="InterPro"/>
</dbReference>
<dbReference type="Pfam" id="PF02903">
    <property type="entry name" value="Alpha-amylase_N"/>
    <property type="match status" value="1"/>
</dbReference>
<dbReference type="RefSeq" id="WP_056945756.1">
    <property type="nucleotide sequence ID" value="NZ_AYYS01000002.1"/>
</dbReference>
<dbReference type="OrthoDB" id="9805159at2"/>
<proteinExistence type="predicted"/>
<sequence length="583" mass="67450">MIRSALLHRPESEYAYLEDSTHLVLRFRTAKNDISSVQALAGDTYLIDTGWYDHPYEMKNYLSTKDFDYWHVVIELNNRRASYAFIVTDNSGASLFFGDQGIFDDSHEVRAHANNYFRLPYFHEIDMVRTPEWVKSTVWYQIFPERFANGDKENDPAGVLTWDSDVHPTREDFYGGDLQGIIDHLDHLVDLGVNGLYLCPIFKAHSNHKYDTIDYLEIDPDFGDKETFRKLVQEAHKRGIKVMLDAVFNHMGDLSPQWQDVLDNGTNSRFANWFHVNKFPATYQETADFEQATDITYDTFAFTPHMPKLNTANPEVQKYLLHVATYWIDQFDIDAWRLDVANEVDHHFWREFAAACRSRKDDFYILGEIWHSSQSWLNGDQFDAVMNYAYTDAILDYFVFKKTDFSTLQDQINSQLVLYREPINEVQFNVLDSHDTPRLLTQANNNLALMQQTMAFTFIQPGVPCIYYGDEYAMTGAMDPDNRKPMVWNEAEQNTEQYQFVKELVEFRKAHHQLLSSGSISWSGDDQLLIFEREQNGVNITGYFNTSGTAQRVPAGNVLLQGQTKTNGTELEIAADGFVILGD</sequence>
<dbReference type="SMART" id="SM00642">
    <property type="entry name" value="Aamy"/>
    <property type="match status" value="1"/>
</dbReference>
<dbReference type="InterPro" id="IPR004185">
    <property type="entry name" value="Glyco_hydro_13_lg-like_dom"/>
</dbReference>
<dbReference type="Gene3D" id="3.20.20.80">
    <property type="entry name" value="Glycosidases"/>
    <property type="match status" value="1"/>
</dbReference>
<dbReference type="GO" id="GO:0004553">
    <property type="term" value="F:hydrolase activity, hydrolyzing O-glycosyl compounds"/>
    <property type="evidence" value="ECO:0007669"/>
    <property type="project" value="InterPro"/>
</dbReference>
<reference evidence="4 5" key="1">
    <citation type="submission" date="2016-12" db="EMBL/GenBank/DDBJ databases">
        <title>The whole genome sequencing and assembly of Lactobacillus amylophilus DSM 20533T strain.</title>
        <authorList>
            <person name="Lee Y.-J."/>
            <person name="Yi H."/>
            <person name="Bahn Y.-S."/>
            <person name="Kim J.F."/>
            <person name="Lee D.-W."/>
        </authorList>
    </citation>
    <scope>NUCLEOTIDE SEQUENCE [LARGE SCALE GENOMIC DNA]</scope>
    <source>
        <strain evidence="4 5">DSM 20533</strain>
    </source>
</reference>
<organism evidence="4 5">
    <name type="scientific">Amylolactobacillus amylophilus DSM 20533 = JCM 1125</name>
    <dbReference type="NCBI Taxonomy" id="1423721"/>
    <lineage>
        <taxon>Bacteria</taxon>
        <taxon>Bacillati</taxon>
        <taxon>Bacillota</taxon>
        <taxon>Bacilli</taxon>
        <taxon>Lactobacillales</taxon>
        <taxon>Lactobacillaceae</taxon>
        <taxon>Amylolactobacillus</taxon>
    </lineage>
</organism>
<evidence type="ECO:0000313" key="5">
    <source>
        <dbReference type="Proteomes" id="UP000185499"/>
    </source>
</evidence>
<dbReference type="Gene3D" id="2.60.40.10">
    <property type="entry name" value="Immunoglobulins"/>
    <property type="match status" value="1"/>
</dbReference>
<dbReference type="InterPro" id="IPR013783">
    <property type="entry name" value="Ig-like_fold"/>
</dbReference>
<keyword evidence="2 4" id="KW-0326">Glycosidase</keyword>
<dbReference type="Gene3D" id="3.90.400.10">
    <property type="entry name" value="Oligo-1,6-glucosidase, Domain 2"/>
    <property type="match status" value="1"/>
</dbReference>
<evidence type="ECO:0000256" key="1">
    <source>
        <dbReference type="ARBA" id="ARBA00022801"/>
    </source>
</evidence>